<evidence type="ECO:0000313" key="2">
    <source>
        <dbReference type="EMBL" id="SUZ58606.1"/>
    </source>
</evidence>
<dbReference type="InterPro" id="IPR029010">
    <property type="entry name" value="ThuA-like"/>
</dbReference>
<organism evidence="2">
    <name type="scientific">marine metagenome</name>
    <dbReference type="NCBI Taxonomy" id="408172"/>
    <lineage>
        <taxon>unclassified sequences</taxon>
        <taxon>metagenomes</taxon>
        <taxon>ecological metagenomes</taxon>
    </lineage>
</organism>
<sequence length="184" mass="21678">MPSLEEQEFLREYVSSGKRWYALHGTNSILRFLSDGRVESPRWAPHFMETLGSQFISHPPIEPYTVEVADKDNSLVKGVEPFEVTDELYLMDLHGKLEVLLDTEFGGQTEGFVDSEWEKRRWPVFYIHPFDKGAVLYLTLGHCRGHYDMEPLMEYYPEVERCSWDLPVFYDLLRRGIDWAKDHK</sequence>
<dbReference type="PANTHER" id="PTHR40469:SF2">
    <property type="entry name" value="GALACTOSE-BINDING DOMAIN-LIKE SUPERFAMILY PROTEIN"/>
    <property type="match status" value="1"/>
</dbReference>
<dbReference type="Pfam" id="PF06283">
    <property type="entry name" value="ThuA"/>
    <property type="match status" value="1"/>
</dbReference>
<evidence type="ECO:0000259" key="1">
    <source>
        <dbReference type="Pfam" id="PF06283"/>
    </source>
</evidence>
<dbReference type="PANTHER" id="PTHR40469">
    <property type="entry name" value="SECRETED GLYCOSYL HYDROLASE"/>
    <property type="match status" value="1"/>
</dbReference>
<accession>A0A381NVF3</accession>
<reference evidence="2" key="1">
    <citation type="submission" date="2018-05" db="EMBL/GenBank/DDBJ databases">
        <authorList>
            <person name="Lanie J.A."/>
            <person name="Ng W.-L."/>
            <person name="Kazmierczak K.M."/>
            <person name="Andrzejewski T.M."/>
            <person name="Davidsen T.M."/>
            <person name="Wayne K.J."/>
            <person name="Tettelin H."/>
            <person name="Glass J.I."/>
            <person name="Rusch D."/>
            <person name="Podicherti R."/>
            <person name="Tsui H.-C.T."/>
            <person name="Winkler M.E."/>
        </authorList>
    </citation>
    <scope>NUCLEOTIDE SEQUENCE</scope>
</reference>
<dbReference type="SUPFAM" id="SSF52317">
    <property type="entry name" value="Class I glutamine amidotransferase-like"/>
    <property type="match status" value="1"/>
</dbReference>
<feature type="domain" description="ThuA-like" evidence="1">
    <location>
        <begin position="6"/>
        <end position="152"/>
    </location>
</feature>
<name>A0A381NVF3_9ZZZZ</name>
<proteinExistence type="predicted"/>
<dbReference type="EMBL" id="UINC01000630">
    <property type="protein sequence ID" value="SUZ58606.1"/>
    <property type="molecule type" value="Genomic_DNA"/>
</dbReference>
<dbReference type="InterPro" id="IPR029062">
    <property type="entry name" value="Class_I_gatase-like"/>
</dbReference>
<gene>
    <name evidence="2" type="ORF">METZ01_LOCUS11460</name>
</gene>
<protein>
    <recommendedName>
        <fullName evidence="1">ThuA-like domain-containing protein</fullName>
    </recommendedName>
</protein>
<dbReference type="AlphaFoldDB" id="A0A381NVF3"/>
<dbReference type="Gene3D" id="3.40.50.880">
    <property type="match status" value="1"/>
</dbReference>